<evidence type="ECO:0000256" key="8">
    <source>
        <dbReference type="ARBA" id="ARBA00023229"/>
    </source>
</evidence>
<dbReference type="Gene3D" id="3.90.550.10">
    <property type="entry name" value="Spore Coat Polysaccharide Biosynthesis Protein SpsA, Chain A"/>
    <property type="match status" value="1"/>
</dbReference>
<comment type="catalytic activity">
    <reaction evidence="1">
        <text>2-C-methyl-D-erythritol 4-phosphate + CTP + H(+) = 4-CDP-2-C-methyl-D-erythritol + diphosphate</text>
        <dbReference type="Rhea" id="RHEA:13429"/>
        <dbReference type="ChEBI" id="CHEBI:15378"/>
        <dbReference type="ChEBI" id="CHEBI:33019"/>
        <dbReference type="ChEBI" id="CHEBI:37563"/>
        <dbReference type="ChEBI" id="CHEBI:57823"/>
        <dbReference type="ChEBI" id="CHEBI:58262"/>
        <dbReference type="EC" id="2.7.7.60"/>
    </reaction>
</comment>
<evidence type="ECO:0000256" key="2">
    <source>
        <dbReference type="ARBA" id="ARBA00004787"/>
    </source>
</evidence>
<dbReference type="EMBL" id="BAAAPO010000044">
    <property type="protein sequence ID" value="GAA1803686.1"/>
    <property type="molecule type" value="Genomic_DNA"/>
</dbReference>
<dbReference type="InterPro" id="IPR029044">
    <property type="entry name" value="Nucleotide-diphossugar_trans"/>
</dbReference>
<dbReference type="NCBIfam" id="TIGR00453">
    <property type="entry name" value="ispD"/>
    <property type="match status" value="1"/>
</dbReference>
<dbReference type="GO" id="GO:0016779">
    <property type="term" value="F:nucleotidyltransferase activity"/>
    <property type="evidence" value="ECO:0007669"/>
    <property type="project" value="UniProtKB-KW"/>
</dbReference>
<comment type="similarity">
    <text evidence="3">Belongs to the IspD/TarI cytidylyltransferase family. IspD subfamily.</text>
</comment>
<dbReference type="Proteomes" id="UP001499938">
    <property type="component" value="Unassembled WGS sequence"/>
</dbReference>
<keyword evidence="8" id="KW-0414">Isoprene biosynthesis</keyword>
<evidence type="ECO:0000256" key="3">
    <source>
        <dbReference type="ARBA" id="ARBA00009789"/>
    </source>
</evidence>
<dbReference type="SUPFAM" id="SSF53448">
    <property type="entry name" value="Nucleotide-diphospho-sugar transferases"/>
    <property type="match status" value="1"/>
</dbReference>
<evidence type="ECO:0000256" key="7">
    <source>
        <dbReference type="ARBA" id="ARBA00022695"/>
    </source>
</evidence>
<dbReference type="InterPro" id="IPR050088">
    <property type="entry name" value="IspD/TarI_cytidylyltransf_bact"/>
</dbReference>
<gene>
    <name evidence="9" type="primary">ispD</name>
    <name evidence="9" type="ORF">GCM10009811_29160</name>
</gene>
<evidence type="ECO:0000256" key="5">
    <source>
        <dbReference type="ARBA" id="ARBA00019056"/>
    </source>
</evidence>
<dbReference type="CDD" id="cd02516">
    <property type="entry name" value="CDP-ME_synthetase"/>
    <property type="match status" value="1"/>
</dbReference>
<dbReference type="InterPro" id="IPR018294">
    <property type="entry name" value="ISPD_synthase_CS"/>
</dbReference>
<dbReference type="PANTHER" id="PTHR32125:SF4">
    <property type="entry name" value="2-C-METHYL-D-ERYTHRITOL 4-PHOSPHATE CYTIDYLYLTRANSFERASE, CHLOROPLASTIC"/>
    <property type="match status" value="1"/>
</dbReference>
<evidence type="ECO:0000313" key="10">
    <source>
        <dbReference type="Proteomes" id="UP001499938"/>
    </source>
</evidence>
<reference evidence="9 10" key="1">
    <citation type="journal article" date="2019" name="Int. J. Syst. Evol. Microbiol.">
        <title>The Global Catalogue of Microorganisms (GCM) 10K type strain sequencing project: providing services to taxonomists for standard genome sequencing and annotation.</title>
        <authorList>
            <consortium name="The Broad Institute Genomics Platform"/>
            <consortium name="The Broad Institute Genome Sequencing Center for Infectious Disease"/>
            <person name="Wu L."/>
            <person name="Ma J."/>
        </authorList>
    </citation>
    <scope>NUCLEOTIDE SEQUENCE [LARGE SCALE GENOMIC DNA]</scope>
    <source>
        <strain evidence="9 10">JCM 15592</strain>
    </source>
</reference>
<dbReference type="Pfam" id="PF01128">
    <property type="entry name" value="IspD"/>
    <property type="match status" value="1"/>
</dbReference>
<keyword evidence="6" id="KW-0808">Transferase</keyword>
<dbReference type="PANTHER" id="PTHR32125">
    <property type="entry name" value="2-C-METHYL-D-ERYTHRITOL 4-PHOSPHATE CYTIDYLYLTRANSFERASE, CHLOROPLASTIC"/>
    <property type="match status" value="1"/>
</dbReference>
<sequence>MPKAFVEVRGRRIVDWAIRGTLAVPGVAQVVVVAPGAYAEALAGEYAEVPAGGPAVAVVAGGAERSDSVRAGLAALDPAIQVVLVHDAARCFTPVAVFERVIAAVRGGDPAAVPGLPAIDTVKVVDEEGLVRHTPDRASLRTIQTPQGFARSALERAHASGVHASDDAALAEACGIPVRVVPGDARAFKVTTADDLLRAEQALAAGAPAEGEMVRPDDGRAGG</sequence>
<dbReference type="EC" id="2.7.7.60" evidence="4"/>
<keyword evidence="10" id="KW-1185">Reference proteome</keyword>
<comment type="pathway">
    <text evidence="2">Isoprenoid biosynthesis; isopentenyl diphosphate biosynthesis via DXP pathway; isopentenyl diphosphate from 1-deoxy-D-xylulose 5-phosphate: step 2/6.</text>
</comment>
<evidence type="ECO:0000256" key="1">
    <source>
        <dbReference type="ARBA" id="ARBA00001282"/>
    </source>
</evidence>
<dbReference type="PROSITE" id="PS01295">
    <property type="entry name" value="ISPD"/>
    <property type="match status" value="1"/>
</dbReference>
<protein>
    <recommendedName>
        <fullName evidence="5">2-C-methyl-D-erythritol 4-phosphate cytidylyltransferase</fullName>
        <ecNumber evidence="4">2.7.7.60</ecNumber>
    </recommendedName>
</protein>
<accession>A0ABN2LYV0</accession>
<organism evidence="9 10">
    <name type="scientific">Nostocoides veronense</name>
    <dbReference type="NCBI Taxonomy" id="330836"/>
    <lineage>
        <taxon>Bacteria</taxon>
        <taxon>Bacillati</taxon>
        <taxon>Actinomycetota</taxon>
        <taxon>Actinomycetes</taxon>
        <taxon>Micrococcales</taxon>
        <taxon>Intrasporangiaceae</taxon>
        <taxon>Nostocoides</taxon>
    </lineage>
</organism>
<evidence type="ECO:0000313" key="9">
    <source>
        <dbReference type="EMBL" id="GAA1803686.1"/>
    </source>
</evidence>
<evidence type="ECO:0000256" key="6">
    <source>
        <dbReference type="ARBA" id="ARBA00022679"/>
    </source>
</evidence>
<keyword evidence="7 9" id="KW-0548">Nucleotidyltransferase</keyword>
<comment type="caution">
    <text evidence="9">The sequence shown here is derived from an EMBL/GenBank/DDBJ whole genome shotgun (WGS) entry which is preliminary data.</text>
</comment>
<dbReference type="InterPro" id="IPR034683">
    <property type="entry name" value="IspD/TarI"/>
</dbReference>
<name>A0ABN2LYV0_9MICO</name>
<dbReference type="InterPro" id="IPR001228">
    <property type="entry name" value="IspD"/>
</dbReference>
<evidence type="ECO:0000256" key="4">
    <source>
        <dbReference type="ARBA" id="ARBA00012526"/>
    </source>
</evidence>
<proteinExistence type="inferred from homology"/>